<feature type="region of interest" description="Disordered" evidence="1">
    <location>
        <begin position="79"/>
        <end position="109"/>
    </location>
</feature>
<dbReference type="EMBL" id="JANTQA010000036">
    <property type="protein sequence ID" value="KAJ3436960.1"/>
    <property type="molecule type" value="Genomic_DNA"/>
</dbReference>
<organism evidence="2 3">
    <name type="scientific">Anaeramoeba flamelloides</name>
    <dbReference type="NCBI Taxonomy" id="1746091"/>
    <lineage>
        <taxon>Eukaryota</taxon>
        <taxon>Metamonada</taxon>
        <taxon>Anaeramoebidae</taxon>
        <taxon>Anaeramoeba</taxon>
    </lineage>
</organism>
<gene>
    <name evidence="2" type="ORF">M0812_19027</name>
</gene>
<name>A0AAV7ZAB5_9EUKA</name>
<feature type="compositionally biased region" description="Acidic residues" evidence="1">
    <location>
        <begin position="83"/>
        <end position="93"/>
    </location>
</feature>
<reference evidence="2" key="1">
    <citation type="submission" date="2022-08" db="EMBL/GenBank/DDBJ databases">
        <title>Novel sulphate-reducing endosymbionts in the free-living metamonad Anaeramoeba.</title>
        <authorList>
            <person name="Jerlstrom-Hultqvist J."/>
            <person name="Cepicka I."/>
            <person name="Gallot-Lavallee L."/>
            <person name="Salas-Leiva D."/>
            <person name="Curtis B.A."/>
            <person name="Zahonova K."/>
            <person name="Pipaliya S."/>
            <person name="Dacks J."/>
            <person name="Roger A.J."/>
        </authorList>
    </citation>
    <scope>NUCLEOTIDE SEQUENCE</scope>
    <source>
        <strain evidence="2">Busselton2</strain>
    </source>
</reference>
<proteinExistence type="predicted"/>
<evidence type="ECO:0000313" key="2">
    <source>
        <dbReference type="EMBL" id="KAJ3436960.1"/>
    </source>
</evidence>
<sequence>MSEENKETMKPDTVYEEGNKLADKLQNSFDEFNKNVTANIDQMNLSLNEISQLIDSKALEIGIDKDELNKLAQNNQTSVEIVTDSEETSEDEKEINSSSESSRSDPEEN</sequence>
<comment type="caution">
    <text evidence="2">The sequence shown here is derived from an EMBL/GenBank/DDBJ whole genome shotgun (WGS) entry which is preliminary data.</text>
</comment>
<accession>A0AAV7ZAB5</accession>
<dbReference type="AlphaFoldDB" id="A0AAV7ZAB5"/>
<evidence type="ECO:0000313" key="3">
    <source>
        <dbReference type="Proteomes" id="UP001146793"/>
    </source>
</evidence>
<dbReference type="Proteomes" id="UP001146793">
    <property type="component" value="Unassembled WGS sequence"/>
</dbReference>
<evidence type="ECO:0000256" key="1">
    <source>
        <dbReference type="SAM" id="MobiDB-lite"/>
    </source>
</evidence>
<protein>
    <submittedName>
        <fullName evidence="2">Uncharacterized protein</fullName>
    </submittedName>
</protein>